<proteinExistence type="predicted"/>
<protein>
    <submittedName>
        <fullName evidence="1">Uncharacterized protein</fullName>
    </submittedName>
</protein>
<comment type="caution">
    <text evidence="1">The sequence shown here is derived from an EMBL/GenBank/DDBJ whole genome shotgun (WGS) entry which is preliminary data.</text>
</comment>
<gene>
    <name evidence="1" type="ORF">DSO57_1027266</name>
</gene>
<evidence type="ECO:0000313" key="1">
    <source>
        <dbReference type="EMBL" id="KAJ9080239.1"/>
    </source>
</evidence>
<dbReference type="Proteomes" id="UP001165960">
    <property type="component" value="Unassembled WGS sequence"/>
</dbReference>
<keyword evidence="2" id="KW-1185">Reference proteome</keyword>
<evidence type="ECO:0000313" key="2">
    <source>
        <dbReference type="Proteomes" id="UP001165960"/>
    </source>
</evidence>
<sequence length="436" mass="48562">MSQASLNSYLEWENKPYSQEDLKIAQLFRSGNLSSGEVYDIEKYRNEGMLAFILLPKSALQIGLGWFRYIPTFLGMDLDEDSDSASINAHNFQVQDEMGLTLLNSLLTAARSSSAQYQQGQLIKFLAGKTLLRPSGNVTLEDRHSPCYIDSSNPRKYGLSDSQNAIIDFSNTSSNFPSAFDIEPEDINLSTASLNGGGEVSSTLSLNITPKALRSTSSKRLYNSGESPRLERVTYSDREATWTSIEDMNYPTGVPLNLKTSITDAYLIKHDPTIKSENEQFSRIVQEIFIAMRTPVNRPYSDIDLSAKCFEIGVQALAKLVTTYDRDPKMTSPQYILISNQSSWVLGNASLSCPVNQLHQLNLKYTKSLRSSANLPSDLVSKSQMVVKMWGNITPISRMENVSFNFLDVLKLLGPNGASQVEKAIEHLNHKYPSSV</sequence>
<organism evidence="1 2">
    <name type="scientific">Entomophthora muscae</name>
    <dbReference type="NCBI Taxonomy" id="34485"/>
    <lineage>
        <taxon>Eukaryota</taxon>
        <taxon>Fungi</taxon>
        <taxon>Fungi incertae sedis</taxon>
        <taxon>Zoopagomycota</taxon>
        <taxon>Entomophthoromycotina</taxon>
        <taxon>Entomophthoromycetes</taxon>
        <taxon>Entomophthorales</taxon>
        <taxon>Entomophthoraceae</taxon>
        <taxon>Entomophthora</taxon>
    </lineage>
</organism>
<reference evidence="1" key="1">
    <citation type="submission" date="2022-04" db="EMBL/GenBank/DDBJ databases">
        <title>Genome of the entomopathogenic fungus Entomophthora muscae.</title>
        <authorList>
            <person name="Elya C."/>
            <person name="Lovett B.R."/>
            <person name="Lee E."/>
            <person name="Macias A.M."/>
            <person name="Hajek A.E."/>
            <person name="De Bivort B.L."/>
            <person name="Kasson M.T."/>
            <person name="De Fine Licht H.H."/>
            <person name="Stajich J.E."/>
        </authorList>
    </citation>
    <scope>NUCLEOTIDE SEQUENCE</scope>
    <source>
        <strain evidence="1">Berkeley</strain>
    </source>
</reference>
<accession>A0ACC2TZZ3</accession>
<name>A0ACC2TZZ3_9FUNG</name>
<dbReference type="EMBL" id="QTSX02001585">
    <property type="protein sequence ID" value="KAJ9080239.1"/>
    <property type="molecule type" value="Genomic_DNA"/>
</dbReference>